<proteinExistence type="predicted"/>
<keyword evidence="2" id="KW-1185">Reference proteome</keyword>
<comment type="caution">
    <text evidence="1">The sequence shown here is derived from an EMBL/GenBank/DDBJ whole genome shotgun (WGS) entry which is preliminary data.</text>
</comment>
<dbReference type="RefSeq" id="WP_378588971.1">
    <property type="nucleotide sequence ID" value="NZ_JBHSKD010000007.1"/>
</dbReference>
<evidence type="ECO:0000313" key="2">
    <source>
        <dbReference type="Proteomes" id="UP001596087"/>
    </source>
</evidence>
<sequence length="41" mass="4068">MWALIITGAIFLVVVGLLALSGRTDKTDDWGTGGFGSGGGG</sequence>
<dbReference type="EMBL" id="JBHSKD010000007">
    <property type="protein sequence ID" value="MFC5176561.1"/>
    <property type="molecule type" value="Genomic_DNA"/>
</dbReference>
<name>A0ABW0BIH7_9ACTN</name>
<evidence type="ECO:0008006" key="3">
    <source>
        <dbReference type="Google" id="ProtNLM"/>
    </source>
</evidence>
<gene>
    <name evidence="1" type="ORF">ACFPGP_07745</name>
</gene>
<protein>
    <recommendedName>
        <fullName evidence="3">Protein-export membrane protein SecG</fullName>
    </recommendedName>
</protein>
<evidence type="ECO:0000313" key="1">
    <source>
        <dbReference type="EMBL" id="MFC5176561.1"/>
    </source>
</evidence>
<dbReference type="Proteomes" id="UP001596087">
    <property type="component" value="Unassembled WGS sequence"/>
</dbReference>
<accession>A0ABW0BIH7</accession>
<organism evidence="1 2">
    <name type="scientific">Nocardioides taihuensis</name>
    <dbReference type="NCBI Taxonomy" id="1835606"/>
    <lineage>
        <taxon>Bacteria</taxon>
        <taxon>Bacillati</taxon>
        <taxon>Actinomycetota</taxon>
        <taxon>Actinomycetes</taxon>
        <taxon>Propionibacteriales</taxon>
        <taxon>Nocardioidaceae</taxon>
        <taxon>Nocardioides</taxon>
    </lineage>
</organism>
<reference evidence="2" key="1">
    <citation type="journal article" date="2019" name="Int. J. Syst. Evol. Microbiol.">
        <title>The Global Catalogue of Microorganisms (GCM) 10K type strain sequencing project: providing services to taxonomists for standard genome sequencing and annotation.</title>
        <authorList>
            <consortium name="The Broad Institute Genomics Platform"/>
            <consortium name="The Broad Institute Genome Sequencing Center for Infectious Disease"/>
            <person name="Wu L."/>
            <person name="Ma J."/>
        </authorList>
    </citation>
    <scope>NUCLEOTIDE SEQUENCE [LARGE SCALE GENOMIC DNA]</scope>
    <source>
        <strain evidence="2">DFY41</strain>
    </source>
</reference>